<dbReference type="InterPro" id="IPR050417">
    <property type="entry name" value="Sugar_Epim/Isomerase"/>
</dbReference>
<evidence type="ECO:0000313" key="5">
    <source>
        <dbReference type="Proteomes" id="UP001501598"/>
    </source>
</evidence>
<feature type="domain" description="Xylose isomerase-like TIM barrel" evidence="3">
    <location>
        <begin position="20"/>
        <end position="253"/>
    </location>
</feature>
<evidence type="ECO:0000256" key="2">
    <source>
        <dbReference type="PIRNR" id="PIRNR006241"/>
    </source>
</evidence>
<reference evidence="5" key="1">
    <citation type="journal article" date="2019" name="Int. J. Syst. Evol. Microbiol.">
        <title>The Global Catalogue of Microorganisms (GCM) 10K type strain sequencing project: providing services to taxonomists for standard genome sequencing and annotation.</title>
        <authorList>
            <consortium name="The Broad Institute Genomics Platform"/>
            <consortium name="The Broad Institute Genome Sequencing Center for Infectious Disease"/>
            <person name="Wu L."/>
            <person name="Ma J."/>
        </authorList>
    </citation>
    <scope>NUCLEOTIDE SEQUENCE [LARGE SCALE GENOMIC DNA]</scope>
    <source>
        <strain evidence="5">JCM 17906</strain>
    </source>
</reference>
<dbReference type="Proteomes" id="UP001501598">
    <property type="component" value="Unassembled WGS sequence"/>
</dbReference>
<dbReference type="PANTHER" id="PTHR43489:SF6">
    <property type="entry name" value="HYDROXYPYRUVATE ISOMERASE-RELATED"/>
    <property type="match status" value="1"/>
</dbReference>
<name>A0ABP8RUI7_9PSEU</name>
<accession>A0ABP8RUI7</accession>
<evidence type="ECO:0000313" key="4">
    <source>
        <dbReference type="EMBL" id="GAA4549874.1"/>
    </source>
</evidence>
<dbReference type="Pfam" id="PF01261">
    <property type="entry name" value="AP_endonuc_2"/>
    <property type="match status" value="1"/>
</dbReference>
<proteinExistence type="inferred from homology"/>
<organism evidence="4 5">
    <name type="scientific">Pseudonocardia xishanensis</name>
    <dbReference type="NCBI Taxonomy" id="630995"/>
    <lineage>
        <taxon>Bacteria</taxon>
        <taxon>Bacillati</taxon>
        <taxon>Actinomycetota</taxon>
        <taxon>Actinomycetes</taxon>
        <taxon>Pseudonocardiales</taxon>
        <taxon>Pseudonocardiaceae</taxon>
        <taxon>Pseudonocardia</taxon>
    </lineage>
</organism>
<gene>
    <name evidence="4" type="ORF">GCM10023175_38820</name>
</gene>
<comment type="caution">
    <text evidence="4">The sequence shown here is derived from an EMBL/GenBank/DDBJ whole genome shotgun (WGS) entry which is preliminary data.</text>
</comment>
<dbReference type="InterPro" id="IPR026040">
    <property type="entry name" value="HyI-like"/>
</dbReference>
<keyword evidence="5" id="KW-1185">Reference proteome</keyword>
<comment type="similarity">
    <text evidence="2">Belongs to the hyi family.</text>
</comment>
<dbReference type="EMBL" id="BAABGT010000053">
    <property type="protein sequence ID" value="GAA4549874.1"/>
    <property type="molecule type" value="Genomic_DNA"/>
</dbReference>
<evidence type="ECO:0000256" key="1">
    <source>
        <dbReference type="ARBA" id="ARBA00023235"/>
    </source>
</evidence>
<dbReference type="InterPro" id="IPR013022">
    <property type="entry name" value="Xyl_isomerase-like_TIM-brl"/>
</dbReference>
<dbReference type="InterPro" id="IPR036237">
    <property type="entry name" value="Xyl_isomerase-like_sf"/>
</dbReference>
<protein>
    <submittedName>
        <fullName evidence="4">TIM barrel protein</fullName>
    </submittedName>
</protein>
<dbReference type="PANTHER" id="PTHR43489">
    <property type="entry name" value="ISOMERASE"/>
    <property type="match status" value="1"/>
</dbReference>
<dbReference type="Gene3D" id="3.20.20.150">
    <property type="entry name" value="Divalent-metal-dependent TIM barrel enzymes"/>
    <property type="match status" value="1"/>
</dbReference>
<dbReference type="RefSeq" id="WP_345420254.1">
    <property type="nucleotide sequence ID" value="NZ_BAABGT010000053.1"/>
</dbReference>
<sequence length="260" mass="27398">MYVLNCSLCLPDVPVLERAAAAAAAGFTEVEFWWPFESASPSDAEVDRFARSIEDSGVGLRGLNFTGGDMPAGDRGLVSWPGREQEFRDSVAVAVALGERLGIEVFNALYGNRIDGASGQDDVADENLAHAAEEAGRIGATVALEPLSGAERYPLRTAADAVAVLDRVGAHAGELAGPTIGRSLGLLFDAYHLAVNGDDLDAAITRYADRIAHVQLADAPGRHEPGTGGIDFPHVLDALDRAGYTGRIALEYIPTRKVTA</sequence>
<evidence type="ECO:0000259" key="3">
    <source>
        <dbReference type="Pfam" id="PF01261"/>
    </source>
</evidence>
<dbReference type="PIRSF" id="PIRSF006241">
    <property type="entry name" value="HyI"/>
    <property type="match status" value="1"/>
</dbReference>
<keyword evidence="1 2" id="KW-0413">Isomerase</keyword>
<dbReference type="SUPFAM" id="SSF51658">
    <property type="entry name" value="Xylose isomerase-like"/>
    <property type="match status" value="1"/>
</dbReference>